<organism evidence="2 3">
    <name type="scientific">Rhynchospora tenuis</name>
    <dbReference type="NCBI Taxonomy" id="198213"/>
    <lineage>
        <taxon>Eukaryota</taxon>
        <taxon>Viridiplantae</taxon>
        <taxon>Streptophyta</taxon>
        <taxon>Embryophyta</taxon>
        <taxon>Tracheophyta</taxon>
        <taxon>Spermatophyta</taxon>
        <taxon>Magnoliopsida</taxon>
        <taxon>Liliopsida</taxon>
        <taxon>Poales</taxon>
        <taxon>Cyperaceae</taxon>
        <taxon>Cyperoideae</taxon>
        <taxon>Rhynchosporeae</taxon>
        <taxon>Rhynchospora</taxon>
    </lineage>
</organism>
<gene>
    <name evidence="2" type="ORF">LUZ61_016597</name>
</gene>
<sequence>MSVEESEALIAETRRLLKGTLSADDKAAVDASADGLLRLSAMASPSFPLALLAIAIAQDGDGGADTQGLRIASATYLKNIITRSNNNTDININIKDLRNELVQALLTVEDPLLLKLLIEPFHLVISKEFVTENSWPQLIPHLKSVIQNSNLISPPGHSHWKTINALTLLQALTRPFQYFLNPKVPKEPVPEQLEHVATEILAPSQATFHHFVDKVLSVTDDDIRGEYEQALLILCKSMYFAVRSYMPSAIIQVIPSICHDLLRILDALRLDSTLLGKFQMRLKIAKRCLIIFCTLITRHRKHADKLLKSILSSAINIARQSIYIGALDSKSDRIIALSFDVISHILETGPGWRLVSSHFSALLDSAIFPALSLNQKDMSEWDEDTEEYIRKNLPSELDESTGWAEDLFSARKSAINLLSTIAISKGPPAVPATSKRKKGDKNKKKQHNSSMGELLVIPFLSKFSIPSDGEETLSKTVQDYYGVLMAYGGLQDFLKERPSDYTATLIRNRVLPLYSLRKCTPYLVATSNWLLGELAPCLPQAMSEDIYNALTKALIAPDAEEISCYPIRASAAGALANLLDNEHFPSDWLSLLQVVVGRIGTGDENESSILFQLIALIVESGQQKISLHVPGIVSTIAAAISPHIPSIPDPWPQVVEKGVACLVVLVQTWVVSIPDGSKQHMKDIALVLSNLLRQAWLTPVGRMEEAVIPPPSAINDASMLLGLIIQFTDSPGEANEFKIKELLTAFADIIADYHAWEEMEDQGIFNTIKEAIYLGNKINLNCSTIITSSFIEGVSNFISEGINAYTSATLKACTCVHLLLHVPEYVAENEAVRRAIAVQFASAAFLRFKELSDKKAELKMALILAISSCYLLYPECIEKNLEQRESGGSFYWVSKLAFISSSSLSTETEAKLVVLTLAKVVDRLLMLSATENDLLLHCFVALLEVSLRLNELLEDCGDDDDDDAHETDDDDDDDDDHDSGDETDDDDDEEDTEDEMQEETEDEYLNRCAAAAQDFVDFVDEEDVDDDEYFIDLGNIDEIDALSVVRSLVKQHQVLAKGEMLSQDLINRIYETFPEYQHFFGSSVKSCM</sequence>
<protein>
    <recommendedName>
        <fullName evidence="4">Importin N-terminal domain-containing protein</fullName>
    </recommendedName>
</protein>
<accession>A0AAD5Z5U2</accession>
<dbReference type="InterPro" id="IPR016024">
    <property type="entry name" value="ARM-type_fold"/>
</dbReference>
<feature type="region of interest" description="Disordered" evidence="1">
    <location>
        <begin position="427"/>
        <end position="448"/>
    </location>
</feature>
<dbReference type="GO" id="GO:0006606">
    <property type="term" value="P:protein import into nucleus"/>
    <property type="evidence" value="ECO:0007669"/>
    <property type="project" value="TreeGrafter"/>
</dbReference>
<keyword evidence="3" id="KW-1185">Reference proteome</keyword>
<reference evidence="2 3" key="1">
    <citation type="journal article" date="2022" name="Cell">
        <title>Repeat-based holocentromeres influence genome architecture and karyotype evolution.</title>
        <authorList>
            <person name="Hofstatter P.G."/>
            <person name="Thangavel G."/>
            <person name="Lux T."/>
            <person name="Neumann P."/>
            <person name="Vondrak T."/>
            <person name="Novak P."/>
            <person name="Zhang M."/>
            <person name="Costa L."/>
            <person name="Castellani M."/>
            <person name="Scott A."/>
            <person name="Toegelov H."/>
            <person name="Fuchs J."/>
            <person name="Mata-Sucre Y."/>
            <person name="Dias Y."/>
            <person name="Vanzela A.L.L."/>
            <person name="Huettel B."/>
            <person name="Almeida C.C.S."/>
            <person name="Simkova H."/>
            <person name="Souza G."/>
            <person name="Pedrosa-Harand A."/>
            <person name="Macas J."/>
            <person name="Mayer K.F.X."/>
            <person name="Houben A."/>
            <person name="Marques A."/>
        </authorList>
    </citation>
    <scope>NUCLEOTIDE SEQUENCE [LARGE SCALE GENOMIC DNA]</scope>
    <source>
        <strain evidence="2">RhyTen1mFocal</strain>
    </source>
</reference>
<dbReference type="Proteomes" id="UP001210211">
    <property type="component" value="Unassembled WGS sequence"/>
</dbReference>
<dbReference type="GO" id="GO:0006611">
    <property type="term" value="P:protein export from nucleus"/>
    <property type="evidence" value="ECO:0007669"/>
    <property type="project" value="TreeGrafter"/>
</dbReference>
<dbReference type="GO" id="GO:0005829">
    <property type="term" value="C:cytosol"/>
    <property type="evidence" value="ECO:0007669"/>
    <property type="project" value="TreeGrafter"/>
</dbReference>
<dbReference type="AlphaFoldDB" id="A0AAD5Z5U2"/>
<proteinExistence type="predicted"/>
<dbReference type="InterPro" id="IPR011989">
    <property type="entry name" value="ARM-like"/>
</dbReference>
<feature type="compositionally biased region" description="Basic residues" evidence="1">
    <location>
        <begin position="434"/>
        <end position="447"/>
    </location>
</feature>
<name>A0AAD5Z5U2_9POAL</name>
<feature type="region of interest" description="Disordered" evidence="1">
    <location>
        <begin position="958"/>
        <end position="1002"/>
    </location>
</feature>
<evidence type="ECO:0000313" key="2">
    <source>
        <dbReference type="EMBL" id="KAJ3687433.1"/>
    </source>
</evidence>
<evidence type="ECO:0008006" key="4">
    <source>
        <dbReference type="Google" id="ProtNLM"/>
    </source>
</evidence>
<dbReference type="EMBL" id="JAMRDG010000002">
    <property type="protein sequence ID" value="KAJ3687433.1"/>
    <property type="molecule type" value="Genomic_DNA"/>
</dbReference>
<dbReference type="GO" id="GO:0005635">
    <property type="term" value="C:nuclear envelope"/>
    <property type="evidence" value="ECO:0007669"/>
    <property type="project" value="TreeGrafter"/>
</dbReference>
<evidence type="ECO:0000313" key="3">
    <source>
        <dbReference type="Proteomes" id="UP001210211"/>
    </source>
</evidence>
<dbReference type="PANTHER" id="PTHR10997">
    <property type="entry name" value="IMPORTIN-7, 8, 11"/>
    <property type="match status" value="1"/>
</dbReference>
<evidence type="ECO:0000256" key="1">
    <source>
        <dbReference type="SAM" id="MobiDB-lite"/>
    </source>
</evidence>
<dbReference type="GO" id="GO:0005049">
    <property type="term" value="F:nuclear export signal receptor activity"/>
    <property type="evidence" value="ECO:0007669"/>
    <property type="project" value="TreeGrafter"/>
</dbReference>
<comment type="caution">
    <text evidence="2">The sequence shown here is derived from an EMBL/GenBank/DDBJ whole genome shotgun (WGS) entry which is preliminary data.</text>
</comment>
<dbReference type="SUPFAM" id="SSF48371">
    <property type="entry name" value="ARM repeat"/>
    <property type="match status" value="1"/>
</dbReference>
<dbReference type="Gene3D" id="1.25.10.10">
    <property type="entry name" value="Leucine-rich Repeat Variant"/>
    <property type="match status" value="1"/>
</dbReference>
<dbReference type="PANTHER" id="PTHR10997:SF29">
    <property type="entry name" value="ARM REPEAT SUPERFAMILY PROTEIN"/>
    <property type="match status" value="1"/>
</dbReference>